<reference evidence="3" key="1">
    <citation type="journal article" date="2013" name="PLoS Genet.">
        <title>The genome of Spraguea lophii and the basis of host-microsporidian interactions.</title>
        <authorList>
            <person name="Campbell S.E."/>
            <person name="Williams T.A."/>
            <person name="Yousuf A."/>
            <person name="Soanes D.M."/>
            <person name="Paszkiewicz K.H."/>
            <person name="Williams B.A.P."/>
        </authorList>
    </citation>
    <scope>NUCLEOTIDE SEQUENCE [LARGE SCALE GENOMIC DNA]</scope>
    <source>
        <strain evidence="3">42_110</strain>
    </source>
</reference>
<dbReference type="InParanoid" id="S7XF46"/>
<protein>
    <submittedName>
        <fullName evidence="2">Uncharacterized protein</fullName>
    </submittedName>
</protein>
<keyword evidence="3" id="KW-1185">Reference proteome</keyword>
<dbReference type="AlphaFoldDB" id="S7XF46"/>
<accession>S7XF46</accession>
<proteinExistence type="predicted"/>
<evidence type="ECO:0000313" key="3">
    <source>
        <dbReference type="Proteomes" id="UP000014978"/>
    </source>
</evidence>
<comment type="caution">
    <text evidence="2">The sequence shown here is derived from an EMBL/GenBank/DDBJ whole genome shotgun (WGS) entry which is preliminary data.</text>
</comment>
<dbReference type="HOGENOM" id="CLU_689228_0_0_1"/>
<evidence type="ECO:0000313" key="2">
    <source>
        <dbReference type="EMBL" id="EPR77664.1"/>
    </source>
</evidence>
<sequence>MSEELTKLENVIFELSFAKKEKCLLKSKKELEKIIKIEKQLNLIQNSIIMDFNTKEYLLQENNEDNIFIEKRNNVCFGLQKLEEHIYDEQNRIIKKILFQKNNIKKENEELKTVTNQFQFIQNENKTLSIQVDKYKQEINEFKSKDDGNQMENKQILKNFERESSQLKRNIKDLEGKVSIQENKIIEKEKSILQLEERLYKTEKEKKKSISFRSAEEKIIKSYGIFNKGILSDCKEIINYIDNTDKENIVNSQKRIIKSLFKAIKIENEQYNQKIKYLEYPNKILKSKNKPVKGINSQENKIITEKLNIQSLLIRLRENISQNFEEYIFTVYFNINYVFRNENIETDERFTNLLHSTIEENLEKSSSEIIKIITLMDISKKYVDEIIYLKKIFQNVVIYN</sequence>
<evidence type="ECO:0000256" key="1">
    <source>
        <dbReference type="SAM" id="Coils"/>
    </source>
</evidence>
<organism evidence="2 3">
    <name type="scientific">Spraguea lophii (strain 42_110)</name>
    <name type="common">Microsporidian parasite</name>
    <dbReference type="NCBI Taxonomy" id="1358809"/>
    <lineage>
        <taxon>Eukaryota</taxon>
        <taxon>Fungi</taxon>
        <taxon>Fungi incertae sedis</taxon>
        <taxon>Microsporidia</taxon>
        <taxon>Spragueidae</taxon>
        <taxon>Spraguea</taxon>
    </lineage>
</organism>
<dbReference type="VEuPathDB" id="MicrosporidiaDB:SLOPH_801"/>
<name>S7XF46_SPRLO</name>
<gene>
    <name evidence="2" type="ORF">SLOPH_801</name>
</gene>
<dbReference type="EMBL" id="ATCN01001381">
    <property type="protein sequence ID" value="EPR77664.1"/>
    <property type="molecule type" value="Genomic_DNA"/>
</dbReference>
<keyword evidence="1" id="KW-0175">Coiled coil</keyword>
<feature type="coiled-coil region" evidence="1">
    <location>
        <begin position="97"/>
        <end position="205"/>
    </location>
</feature>
<dbReference type="Proteomes" id="UP000014978">
    <property type="component" value="Unassembled WGS sequence"/>
</dbReference>